<evidence type="ECO:0000313" key="3">
    <source>
        <dbReference type="Proteomes" id="UP000501926"/>
    </source>
</evidence>
<dbReference type="Proteomes" id="UP000501926">
    <property type="component" value="Chromosome"/>
</dbReference>
<evidence type="ECO:0000313" key="2">
    <source>
        <dbReference type="EMBL" id="QII12268.1"/>
    </source>
</evidence>
<dbReference type="AlphaFoldDB" id="A0A6G7GRQ8"/>
<gene>
    <name evidence="2" type="ORF">KsCSTR_28890</name>
</gene>
<organism evidence="2 3">
    <name type="scientific">Kuenenia stuttgartiensis</name>
    <dbReference type="NCBI Taxonomy" id="174633"/>
    <lineage>
        <taxon>Bacteria</taxon>
        <taxon>Pseudomonadati</taxon>
        <taxon>Planctomycetota</taxon>
        <taxon>Candidatus Brocadiia</taxon>
        <taxon>Candidatus Brocadiales</taxon>
        <taxon>Candidatus Brocadiaceae</taxon>
        <taxon>Candidatus Kuenenia</taxon>
    </lineage>
</organism>
<evidence type="ECO:0000256" key="1">
    <source>
        <dbReference type="SAM" id="MobiDB-lite"/>
    </source>
</evidence>
<reference evidence="2 3" key="1">
    <citation type="submission" date="2020-02" db="EMBL/GenBank/DDBJ databases">
        <title>Newly sequenced genome of strain CSTR1 showed variability in Candidatus Kuenenia stuttgartiensis genomes.</title>
        <authorList>
            <person name="Ding C."/>
            <person name="Adrian L."/>
        </authorList>
    </citation>
    <scope>NUCLEOTIDE SEQUENCE [LARGE SCALE GENOMIC DNA]</scope>
    <source>
        <strain evidence="2 3">CSTR1</strain>
    </source>
</reference>
<proteinExistence type="predicted"/>
<dbReference type="EMBL" id="CP049055">
    <property type="protein sequence ID" value="QII12268.1"/>
    <property type="molecule type" value="Genomic_DNA"/>
</dbReference>
<protein>
    <submittedName>
        <fullName evidence="2">Uncharacterized protein</fullName>
    </submittedName>
</protein>
<sequence>MPPAPPRQRQSHPMKDADQEFVPKAPVSKWRRKLKTIEFPYKSAKMSKTSKM</sequence>
<name>A0A6G7GRQ8_KUEST</name>
<feature type="region of interest" description="Disordered" evidence="1">
    <location>
        <begin position="1"/>
        <end position="22"/>
    </location>
</feature>
<accession>A0A6G7GRQ8</accession>